<evidence type="ECO:0000313" key="5">
    <source>
        <dbReference type="Proteomes" id="UP000192656"/>
    </source>
</evidence>
<reference evidence="4 5" key="1">
    <citation type="submission" date="2017-04" db="EMBL/GenBank/DDBJ databases">
        <authorList>
            <person name="Afonso C.L."/>
            <person name="Miller P.J."/>
            <person name="Scott M.A."/>
            <person name="Spackman E."/>
            <person name="Goraichik I."/>
            <person name="Dimitrov K.M."/>
            <person name="Suarez D.L."/>
            <person name="Swayne D.E."/>
        </authorList>
    </citation>
    <scope>NUCLEOTIDE SEQUENCE [LARGE SCALE GENOMIC DNA]</scope>
    <source>
        <strain evidence="4 5">CGMCC 1.10972</strain>
    </source>
</reference>
<dbReference type="RefSeq" id="WP_139798325.1">
    <property type="nucleotide sequence ID" value="NZ_FWXR01000008.1"/>
</dbReference>
<dbReference type="STRING" id="937218.SAMN06297251_10840"/>
<protein>
    <submittedName>
        <fullName evidence="4">Uncharacterized protein</fullName>
    </submittedName>
</protein>
<dbReference type="AlphaFoldDB" id="A0A1W2BZ16"/>
<keyword evidence="3" id="KW-0812">Transmembrane</keyword>
<keyword evidence="3" id="KW-1133">Transmembrane helix</keyword>
<feature type="coiled-coil region" evidence="1">
    <location>
        <begin position="73"/>
        <end position="131"/>
    </location>
</feature>
<sequence>MKVKQNDRWTADKQSPPVDSRFLPQNGAITLLCLLFFIGITLTASYFLLNSPAFRQTIATAKSDTIASDNDRLVRIERSLAAVQNRLTRLETSNNELRREVALLSGPRGVVARIIDQLRNLKGQEEVLRRNVLDALRGDDGLKGDGAMAEGMVSEDMGGLTDGVDPDLMRQTAMAPIPQARPHHEVVTPVAAKASAAKADEGQSSEASE</sequence>
<accession>A0A1W2BZ16</accession>
<evidence type="ECO:0000313" key="4">
    <source>
        <dbReference type="EMBL" id="SMC78046.1"/>
    </source>
</evidence>
<feature type="transmembrane region" description="Helical" evidence="3">
    <location>
        <begin position="28"/>
        <end position="49"/>
    </location>
</feature>
<feature type="region of interest" description="Disordered" evidence="2">
    <location>
        <begin position="176"/>
        <end position="209"/>
    </location>
</feature>
<keyword evidence="1" id="KW-0175">Coiled coil</keyword>
<proteinExistence type="predicted"/>
<evidence type="ECO:0000256" key="1">
    <source>
        <dbReference type="SAM" id="Coils"/>
    </source>
</evidence>
<evidence type="ECO:0000256" key="2">
    <source>
        <dbReference type="SAM" id="MobiDB-lite"/>
    </source>
</evidence>
<name>A0A1W2BZ16_9HYPH</name>
<keyword evidence="5" id="KW-1185">Reference proteome</keyword>
<organism evidence="4 5">
    <name type="scientific">Fulvimarina manganoxydans</name>
    <dbReference type="NCBI Taxonomy" id="937218"/>
    <lineage>
        <taxon>Bacteria</taxon>
        <taxon>Pseudomonadati</taxon>
        <taxon>Pseudomonadota</taxon>
        <taxon>Alphaproteobacteria</taxon>
        <taxon>Hyphomicrobiales</taxon>
        <taxon>Aurantimonadaceae</taxon>
        <taxon>Fulvimarina</taxon>
    </lineage>
</organism>
<dbReference type="EMBL" id="FWXR01000008">
    <property type="protein sequence ID" value="SMC78046.1"/>
    <property type="molecule type" value="Genomic_DNA"/>
</dbReference>
<keyword evidence="3" id="KW-0472">Membrane</keyword>
<dbReference type="Proteomes" id="UP000192656">
    <property type="component" value="Unassembled WGS sequence"/>
</dbReference>
<evidence type="ECO:0000256" key="3">
    <source>
        <dbReference type="SAM" id="Phobius"/>
    </source>
</evidence>
<gene>
    <name evidence="4" type="ORF">SAMN06297251_10840</name>
</gene>